<dbReference type="AlphaFoldDB" id="A0A5C5ZZG5"/>
<dbReference type="EMBL" id="SJPN01000010">
    <property type="protein sequence ID" value="TWT92689.1"/>
    <property type="molecule type" value="Genomic_DNA"/>
</dbReference>
<evidence type="ECO:0008006" key="3">
    <source>
        <dbReference type="Google" id="ProtNLM"/>
    </source>
</evidence>
<accession>A0A5C5ZZG5</accession>
<dbReference type="Gene3D" id="3.60.21.10">
    <property type="match status" value="1"/>
</dbReference>
<dbReference type="SUPFAM" id="SSF56300">
    <property type="entry name" value="Metallo-dependent phosphatases"/>
    <property type="match status" value="1"/>
</dbReference>
<dbReference type="Proteomes" id="UP000320176">
    <property type="component" value="Unassembled WGS sequence"/>
</dbReference>
<gene>
    <name evidence="1" type="ORF">Pla52n_60540</name>
</gene>
<keyword evidence="2" id="KW-1185">Reference proteome</keyword>
<comment type="caution">
    <text evidence="1">The sequence shown here is derived from an EMBL/GenBank/DDBJ whole genome shotgun (WGS) entry which is preliminary data.</text>
</comment>
<organism evidence="1 2">
    <name type="scientific">Stieleria varia</name>
    <dbReference type="NCBI Taxonomy" id="2528005"/>
    <lineage>
        <taxon>Bacteria</taxon>
        <taxon>Pseudomonadati</taxon>
        <taxon>Planctomycetota</taxon>
        <taxon>Planctomycetia</taxon>
        <taxon>Pirellulales</taxon>
        <taxon>Pirellulaceae</taxon>
        <taxon>Stieleria</taxon>
    </lineage>
</organism>
<name>A0A5C5ZZG5_9BACT</name>
<proteinExistence type="predicted"/>
<evidence type="ECO:0000313" key="2">
    <source>
        <dbReference type="Proteomes" id="UP000320176"/>
    </source>
</evidence>
<dbReference type="InterPro" id="IPR029052">
    <property type="entry name" value="Metallo-depent_PP-like"/>
</dbReference>
<sequence>MINDGKEPPMQRMRLLQLGNLCFRSCSSGFETMDAWSHTKFPSLDRRVDFVTICGNITDDGKADSFSIAAAKLATLLKQKLKNPDSSNAPNRVMVVPGPKDIRQDTPSYWKRYDAFRQDLFSQLFGPSRAMPQCWRTEPTQVDYRQLKHITLVGVRYWTRKNQRNGESHKHLADILASRLKQMGASNLAYAESTPTVLVSAESPLLASLGYRGYDEYLHQVFNERLRIWLHLFGNGPLTHLPSEPFRYQHHSIGTGELGEGESARFNLIEIDWPFHRCRPKGMTPCEPDQATHRVMTRSRHFICNRQSNEWSVADPRYFFLRARVINEKDDEKLMNKHLKTLEEKLFQSPGTHQEPWRAASLLFVPGSGLEFFFKKIADRTRLIDQKIAVTAHQVLGESGEWQSRWADITHQIEHQLRSGTDGTCRLLVVCDPDFTRLSTDEKEQRQNMIRQWMEKHDGDFAMQRLKLVYLSYDPDGLVIRGTDTILISDYDDTAIDEILNRFVYRIPLNETQLQSYLGNAVGLTRHLLDNASQLFETEECWPGESVLAEGTPRQLVRDVLDRRLLDKVMAHFFEWMHQRNGQVGRSLFLYIRRSLLRQSASGNRVDLNEFIDCSDKNEWFAGGESFVNQLCEMGYLQWEDENRKSILVKVLAPFLCEITYQLFLSHAGHDEILALKLKHAIEKRGRAIGHDVNVKTYVDEDWRGRDFITTDAAVEGHLKDSAGIIFLHRGGDDVNKGIHEEIEIWKRHGGGLARPPIRVLTEKGRGPSPLHVPELGRLQDIYLQSRGEDGRAYERDMDEIAQELLNYFGAKLAGRGRLKWVLRPLEAEQWSATVPENA</sequence>
<reference evidence="1 2" key="1">
    <citation type="submission" date="2019-02" db="EMBL/GenBank/DDBJ databases">
        <title>Deep-cultivation of Planctomycetes and their phenomic and genomic characterization uncovers novel biology.</title>
        <authorList>
            <person name="Wiegand S."/>
            <person name="Jogler M."/>
            <person name="Boedeker C."/>
            <person name="Pinto D."/>
            <person name="Vollmers J."/>
            <person name="Rivas-Marin E."/>
            <person name="Kohn T."/>
            <person name="Peeters S.H."/>
            <person name="Heuer A."/>
            <person name="Rast P."/>
            <person name="Oberbeckmann S."/>
            <person name="Bunk B."/>
            <person name="Jeske O."/>
            <person name="Meyerdierks A."/>
            <person name="Storesund J.E."/>
            <person name="Kallscheuer N."/>
            <person name="Luecker S."/>
            <person name="Lage O.M."/>
            <person name="Pohl T."/>
            <person name="Merkel B.J."/>
            <person name="Hornburger P."/>
            <person name="Mueller R.-W."/>
            <person name="Bruemmer F."/>
            <person name="Labrenz M."/>
            <person name="Spormann A.M."/>
            <person name="Op Den Camp H."/>
            <person name="Overmann J."/>
            <person name="Amann R."/>
            <person name="Jetten M.S.M."/>
            <person name="Mascher T."/>
            <person name="Medema M.H."/>
            <person name="Devos D.P."/>
            <person name="Kaster A.-K."/>
            <person name="Ovreas L."/>
            <person name="Rohde M."/>
            <person name="Galperin M.Y."/>
            <person name="Jogler C."/>
        </authorList>
    </citation>
    <scope>NUCLEOTIDE SEQUENCE [LARGE SCALE GENOMIC DNA]</scope>
    <source>
        <strain evidence="1 2">Pla52n</strain>
    </source>
</reference>
<evidence type="ECO:0000313" key="1">
    <source>
        <dbReference type="EMBL" id="TWT92689.1"/>
    </source>
</evidence>
<protein>
    <recommendedName>
        <fullName evidence="3">TIR domain-containing protein</fullName>
    </recommendedName>
</protein>